<dbReference type="InterPro" id="IPR051310">
    <property type="entry name" value="MCP_chemotaxis"/>
</dbReference>
<dbReference type="KEGG" id="cpro:CPRO_14390"/>
<keyword evidence="2" id="KW-1003">Cell membrane</keyword>
<dbReference type="SMART" id="SM00304">
    <property type="entry name" value="HAMP"/>
    <property type="match status" value="1"/>
</dbReference>
<dbReference type="CDD" id="cd12912">
    <property type="entry name" value="PDC2_MCP_like"/>
    <property type="match status" value="1"/>
</dbReference>
<dbReference type="SMART" id="SM00283">
    <property type="entry name" value="MA"/>
    <property type="match status" value="1"/>
</dbReference>
<evidence type="ECO:0000259" key="11">
    <source>
        <dbReference type="PROSITE" id="PS50111"/>
    </source>
</evidence>
<dbReference type="Proteomes" id="UP000184204">
    <property type="component" value="Unassembled WGS sequence"/>
</dbReference>
<keyword evidence="3" id="KW-0145">Chemotaxis</keyword>
<keyword evidence="6 10" id="KW-0472">Membrane</keyword>
<evidence type="ECO:0000256" key="5">
    <source>
        <dbReference type="ARBA" id="ARBA00022989"/>
    </source>
</evidence>
<keyword evidence="4 10" id="KW-0812">Transmembrane</keyword>
<dbReference type="CDD" id="cd11386">
    <property type="entry name" value="MCP_signal"/>
    <property type="match status" value="1"/>
</dbReference>
<dbReference type="SUPFAM" id="SSF103190">
    <property type="entry name" value="Sensory domain-like"/>
    <property type="match status" value="1"/>
</dbReference>
<dbReference type="Gene3D" id="3.30.450.20">
    <property type="entry name" value="PAS domain"/>
    <property type="match status" value="1"/>
</dbReference>
<sequence>MFLLKMPALSKKGERPFKNDIFWDREYCFSDFKRKVESAKKRGKRGVRMKVFTKSIARKMILATVVPLVILFFILIIVVSGHVKKSINQQSNEVIKTTSNSASWQINQYLAKYLSLVETGSNDSMFKNLMVKATRETNVKDFPEFPDVLNELKELAKIDTTNIQAVWMADLDSSQLIMSDGYVSQLGGDWVITQRPWYIKMMEKKGLSLSEPYVDVSTQKLVVTIAIPVYSNGQMVGAFGIDMALDQVSTILGSLKLGDTGYFCFVTETNTIIYHPNGDYVMKNIDDLPITDDVKSFVKSPSTSVVEYEIDGKALCGFTSSVGDTGWRVISTIPKDEVDIPYIEMRTILYSIIAVIMLILCAVIYITAKKMINPLRKLVAASDRIAAGDLDVEIDINTHDETAFLAESFDKTVVRLKGYIAYINEISELLRQLGTGNFNLEFKQSYEGEFAVIKDALVSTTGMIRETLIQINLAAEQVASGSDQVSSGAQALSQGATEQASSIEELSATMNDISNQIVQTAENATKAKAIAMEASNATTYGQEQMKHMVEAMEDISRTSNEIGKIIKNIDDIAFQTNILALNAAVEAARAGNAGKGFAVVADEVRNLASKSAESAKNTAALIEGSLRAIEKGTKIVNGTAKSLEDIVQGSEQSTRIIQFIADASNEQAQAINQVNLGVEQISAVVQTNSATAEEEAAASEELSAQAQLLKELMSRFILDENGSARSSYSNYSNTKSVEEFDFNSENDDEFKY</sequence>
<dbReference type="InterPro" id="IPR029151">
    <property type="entry name" value="Sensor-like_sf"/>
</dbReference>
<proteinExistence type="inferred from homology"/>
<evidence type="ECO:0000313" key="14">
    <source>
        <dbReference type="EMBL" id="SHE61811.1"/>
    </source>
</evidence>
<comment type="subcellular location">
    <subcellularLocation>
        <location evidence="1">Cell membrane</location>
        <topology evidence="1">Multi-pass membrane protein</topology>
    </subcellularLocation>
</comment>
<dbReference type="Gene3D" id="6.10.340.10">
    <property type="match status" value="1"/>
</dbReference>
<reference evidence="14" key="3">
    <citation type="submission" date="2016-11" db="EMBL/GenBank/DDBJ databases">
        <authorList>
            <person name="Varghese N."/>
            <person name="Submissions S."/>
        </authorList>
    </citation>
    <scope>NUCLEOTIDE SEQUENCE</scope>
    <source>
        <strain evidence="14">DSM 1682</strain>
    </source>
</reference>
<evidence type="ECO:0000256" key="9">
    <source>
        <dbReference type="SAM" id="MobiDB-lite"/>
    </source>
</evidence>
<protein>
    <submittedName>
        <fullName evidence="13 14">Methyl-accepting chemotaxis protein</fullName>
    </submittedName>
</protein>
<evidence type="ECO:0000256" key="6">
    <source>
        <dbReference type="ARBA" id="ARBA00023136"/>
    </source>
</evidence>
<feature type="transmembrane region" description="Helical" evidence="10">
    <location>
        <begin position="348"/>
        <end position="368"/>
    </location>
</feature>
<dbReference type="EMBL" id="FQUA01000004">
    <property type="protein sequence ID" value="SHE61811.1"/>
    <property type="molecule type" value="Genomic_DNA"/>
</dbReference>
<dbReference type="AlphaFoldDB" id="A0A0X1U7Y0"/>
<evidence type="ECO:0000256" key="10">
    <source>
        <dbReference type="SAM" id="Phobius"/>
    </source>
</evidence>
<keyword evidence="8" id="KW-0807">Transducer</keyword>
<keyword evidence="5 10" id="KW-1133">Transmembrane helix</keyword>
<organism evidence="14 16">
    <name type="scientific">Anaerotignum propionicum DSM 1682</name>
    <dbReference type="NCBI Taxonomy" id="991789"/>
    <lineage>
        <taxon>Bacteria</taxon>
        <taxon>Bacillati</taxon>
        <taxon>Bacillota</taxon>
        <taxon>Clostridia</taxon>
        <taxon>Lachnospirales</taxon>
        <taxon>Anaerotignaceae</taxon>
        <taxon>Anaerotignum</taxon>
    </lineage>
</organism>
<dbReference type="Pfam" id="PF00672">
    <property type="entry name" value="HAMP"/>
    <property type="match status" value="1"/>
</dbReference>
<feature type="domain" description="Methyl-accepting transducer" evidence="11">
    <location>
        <begin position="474"/>
        <end position="703"/>
    </location>
</feature>
<dbReference type="InterPro" id="IPR004089">
    <property type="entry name" value="MCPsignal_dom"/>
</dbReference>
<evidence type="ECO:0000256" key="1">
    <source>
        <dbReference type="ARBA" id="ARBA00004651"/>
    </source>
</evidence>
<feature type="region of interest" description="Disordered" evidence="9">
    <location>
        <begin position="723"/>
        <end position="752"/>
    </location>
</feature>
<reference evidence="13 15" key="1">
    <citation type="journal article" date="2016" name="Genome Announc.">
        <title>Complete Genome Sequence of the Amino Acid-Fermenting Clostridium propionicum X2 (DSM 1682).</title>
        <authorList>
            <person name="Poehlein A."/>
            <person name="Schlien K."/>
            <person name="Chowdhury N.P."/>
            <person name="Gottschalk G."/>
            <person name="Buckel W."/>
            <person name="Daniel R."/>
        </authorList>
    </citation>
    <scope>NUCLEOTIDE SEQUENCE [LARGE SCALE GENOMIC DNA]</scope>
    <source>
        <strain evidence="13 15">X2</strain>
    </source>
</reference>
<dbReference type="Proteomes" id="UP000068026">
    <property type="component" value="Chromosome"/>
</dbReference>
<dbReference type="GO" id="GO:0005886">
    <property type="term" value="C:plasma membrane"/>
    <property type="evidence" value="ECO:0007669"/>
    <property type="project" value="UniProtKB-SubCell"/>
</dbReference>
<evidence type="ECO:0000256" key="8">
    <source>
        <dbReference type="PROSITE-ProRule" id="PRU00284"/>
    </source>
</evidence>
<evidence type="ECO:0000256" key="7">
    <source>
        <dbReference type="ARBA" id="ARBA00029447"/>
    </source>
</evidence>
<evidence type="ECO:0000313" key="13">
    <source>
        <dbReference type="EMBL" id="AMJ41032.1"/>
    </source>
</evidence>
<feature type="compositionally biased region" description="Polar residues" evidence="9">
    <location>
        <begin position="723"/>
        <end position="735"/>
    </location>
</feature>
<reference evidence="15" key="2">
    <citation type="submission" date="2016-01" db="EMBL/GenBank/DDBJ databases">
        <authorList>
            <person name="Poehlein A."/>
            <person name="Schlien K."/>
            <person name="Gottschalk G."/>
            <person name="Buckel W."/>
            <person name="Daniel R."/>
        </authorList>
    </citation>
    <scope>NUCLEOTIDE SEQUENCE [LARGE SCALE GENOMIC DNA]</scope>
    <source>
        <strain evidence="15">X2</strain>
    </source>
</reference>
<dbReference type="PANTHER" id="PTHR43531:SF11">
    <property type="entry name" value="METHYL-ACCEPTING CHEMOTAXIS PROTEIN 3"/>
    <property type="match status" value="1"/>
</dbReference>
<evidence type="ECO:0000256" key="2">
    <source>
        <dbReference type="ARBA" id="ARBA00022475"/>
    </source>
</evidence>
<comment type="similarity">
    <text evidence="7">Belongs to the methyl-accepting chemotaxis (MCP) protein family.</text>
</comment>
<dbReference type="PANTHER" id="PTHR43531">
    <property type="entry name" value="PROTEIN ICFG"/>
    <property type="match status" value="1"/>
</dbReference>
<evidence type="ECO:0000313" key="16">
    <source>
        <dbReference type="Proteomes" id="UP000184204"/>
    </source>
</evidence>
<dbReference type="CDD" id="cd06225">
    <property type="entry name" value="HAMP"/>
    <property type="match status" value="1"/>
</dbReference>
<evidence type="ECO:0000259" key="12">
    <source>
        <dbReference type="PROSITE" id="PS50885"/>
    </source>
</evidence>
<dbReference type="PROSITE" id="PS50885">
    <property type="entry name" value="HAMP"/>
    <property type="match status" value="1"/>
</dbReference>
<evidence type="ECO:0000256" key="4">
    <source>
        <dbReference type="ARBA" id="ARBA00022692"/>
    </source>
</evidence>
<dbReference type="PROSITE" id="PS50111">
    <property type="entry name" value="CHEMOTAXIS_TRANSDUC_2"/>
    <property type="match status" value="1"/>
</dbReference>
<dbReference type="GO" id="GO:0007165">
    <property type="term" value="P:signal transduction"/>
    <property type="evidence" value="ECO:0007669"/>
    <property type="project" value="UniProtKB-KW"/>
</dbReference>
<dbReference type="InterPro" id="IPR033479">
    <property type="entry name" value="dCache_1"/>
</dbReference>
<dbReference type="CDD" id="cd12913">
    <property type="entry name" value="PDC1_MCP_like"/>
    <property type="match status" value="1"/>
</dbReference>
<gene>
    <name evidence="13" type="primary">pctB</name>
    <name evidence="13" type="ORF">CPRO_14390</name>
    <name evidence="14" type="ORF">SAMN02745151_01250</name>
</gene>
<name>A0A0X1U7Y0_ANAPI</name>
<dbReference type="GO" id="GO:0004888">
    <property type="term" value="F:transmembrane signaling receptor activity"/>
    <property type="evidence" value="ECO:0007669"/>
    <property type="project" value="TreeGrafter"/>
</dbReference>
<dbReference type="Pfam" id="PF00015">
    <property type="entry name" value="MCPsignal"/>
    <property type="match status" value="1"/>
</dbReference>
<feature type="compositionally biased region" description="Acidic residues" evidence="9">
    <location>
        <begin position="739"/>
        <end position="752"/>
    </location>
</feature>
<evidence type="ECO:0000256" key="3">
    <source>
        <dbReference type="ARBA" id="ARBA00022500"/>
    </source>
</evidence>
<dbReference type="GO" id="GO:0006935">
    <property type="term" value="P:chemotaxis"/>
    <property type="evidence" value="ECO:0007669"/>
    <property type="project" value="UniProtKB-KW"/>
</dbReference>
<evidence type="ECO:0000313" key="15">
    <source>
        <dbReference type="Proteomes" id="UP000068026"/>
    </source>
</evidence>
<keyword evidence="15" id="KW-1185">Reference proteome</keyword>
<dbReference type="InterPro" id="IPR003660">
    <property type="entry name" value="HAMP_dom"/>
</dbReference>
<accession>A0A0X1U7Y0</accession>
<dbReference type="Pfam" id="PF02743">
    <property type="entry name" value="dCache_1"/>
    <property type="match status" value="1"/>
</dbReference>
<dbReference type="Gene3D" id="1.10.287.950">
    <property type="entry name" value="Methyl-accepting chemotaxis protein"/>
    <property type="match status" value="1"/>
</dbReference>
<reference evidence="16" key="4">
    <citation type="submission" date="2016-11" db="EMBL/GenBank/DDBJ databases">
        <authorList>
            <person name="Jaros S."/>
            <person name="Januszkiewicz K."/>
            <person name="Wedrychowicz H."/>
        </authorList>
    </citation>
    <scope>NUCLEOTIDE SEQUENCE [LARGE SCALE GENOMIC DNA]</scope>
    <source>
        <strain evidence="16">DSM 1682</strain>
    </source>
</reference>
<dbReference type="SUPFAM" id="SSF58104">
    <property type="entry name" value="Methyl-accepting chemotaxis protein (MCP) signaling domain"/>
    <property type="match status" value="1"/>
</dbReference>
<feature type="domain" description="HAMP" evidence="12">
    <location>
        <begin position="369"/>
        <end position="421"/>
    </location>
</feature>
<feature type="transmembrane region" description="Helical" evidence="10">
    <location>
        <begin position="60"/>
        <end position="83"/>
    </location>
</feature>
<dbReference type="EMBL" id="CP014223">
    <property type="protein sequence ID" value="AMJ41032.1"/>
    <property type="molecule type" value="Genomic_DNA"/>
</dbReference>